<proteinExistence type="predicted"/>
<feature type="non-terminal residue" evidence="1">
    <location>
        <position position="1"/>
    </location>
</feature>
<feature type="non-terminal residue" evidence="1">
    <location>
        <position position="184"/>
    </location>
</feature>
<gene>
    <name evidence="1" type="ORF">BaRGS_00021617</name>
</gene>
<organism evidence="1 2">
    <name type="scientific">Batillaria attramentaria</name>
    <dbReference type="NCBI Taxonomy" id="370345"/>
    <lineage>
        <taxon>Eukaryota</taxon>
        <taxon>Metazoa</taxon>
        <taxon>Spiralia</taxon>
        <taxon>Lophotrochozoa</taxon>
        <taxon>Mollusca</taxon>
        <taxon>Gastropoda</taxon>
        <taxon>Caenogastropoda</taxon>
        <taxon>Sorbeoconcha</taxon>
        <taxon>Cerithioidea</taxon>
        <taxon>Batillariidae</taxon>
        <taxon>Batillaria</taxon>
    </lineage>
</organism>
<reference evidence="1 2" key="1">
    <citation type="journal article" date="2023" name="Sci. Data">
        <title>Genome assembly of the Korean intertidal mud-creeper Batillaria attramentaria.</title>
        <authorList>
            <person name="Patra A.K."/>
            <person name="Ho P.T."/>
            <person name="Jun S."/>
            <person name="Lee S.J."/>
            <person name="Kim Y."/>
            <person name="Won Y.J."/>
        </authorList>
    </citation>
    <scope>NUCLEOTIDE SEQUENCE [LARGE SCALE GENOMIC DNA]</scope>
    <source>
        <strain evidence="1">Wonlab-2016</strain>
    </source>
</reference>
<name>A0ABD0KJJ8_9CAEN</name>
<accession>A0ABD0KJJ8</accession>
<evidence type="ECO:0008006" key="3">
    <source>
        <dbReference type="Google" id="ProtNLM"/>
    </source>
</evidence>
<dbReference type="EMBL" id="JACVVK020000169">
    <property type="protein sequence ID" value="KAK7487122.1"/>
    <property type="molecule type" value="Genomic_DNA"/>
</dbReference>
<comment type="caution">
    <text evidence="1">The sequence shown here is derived from an EMBL/GenBank/DDBJ whole genome shotgun (WGS) entry which is preliminary data.</text>
</comment>
<dbReference type="AlphaFoldDB" id="A0ABD0KJJ8"/>
<keyword evidence="2" id="KW-1185">Reference proteome</keyword>
<evidence type="ECO:0000313" key="2">
    <source>
        <dbReference type="Proteomes" id="UP001519460"/>
    </source>
</evidence>
<protein>
    <recommendedName>
        <fullName evidence="3">Hydrophobin</fullName>
    </recommendedName>
</protein>
<dbReference type="Proteomes" id="UP001519460">
    <property type="component" value="Unassembled WGS sequence"/>
</dbReference>
<evidence type="ECO:0000313" key="1">
    <source>
        <dbReference type="EMBL" id="KAK7487122.1"/>
    </source>
</evidence>
<sequence>TLLVHITVGSQIGDVGIVGAAQQLRHLVDILMDVETSGVWLCEAWLMAGSVLGRFVVWVSFFSPGRQVSGSAGLCALDSKSRLRVPPVWSPVTSSRLLPPLPVLIASVKETVPAVNIGTFRDVVNFRSVVYQTSLAVNNYCNHNCIRRHTLCCHGSTGQHVWHLKEQGVCLVGGTAFSLTSTGQ</sequence>